<organism evidence="5 6">
    <name type="scientific">Staurois parvus</name>
    <dbReference type="NCBI Taxonomy" id="386267"/>
    <lineage>
        <taxon>Eukaryota</taxon>
        <taxon>Metazoa</taxon>
        <taxon>Chordata</taxon>
        <taxon>Craniata</taxon>
        <taxon>Vertebrata</taxon>
        <taxon>Euteleostomi</taxon>
        <taxon>Amphibia</taxon>
        <taxon>Batrachia</taxon>
        <taxon>Anura</taxon>
        <taxon>Neobatrachia</taxon>
        <taxon>Ranoidea</taxon>
        <taxon>Ranidae</taxon>
        <taxon>Staurois</taxon>
    </lineage>
</organism>
<evidence type="ECO:0000256" key="1">
    <source>
        <dbReference type="ARBA" id="ARBA00009885"/>
    </source>
</evidence>
<feature type="compositionally biased region" description="Low complexity" evidence="4">
    <location>
        <begin position="142"/>
        <end position="160"/>
    </location>
</feature>
<dbReference type="CDD" id="cd16653">
    <property type="entry name" value="RING-like_Rtf2"/>
    <property type="match status" value="1"/>
</dbReference>
<keyword evidence="6" id="KW-1185">Reference proteome</keyword>
<evidence type="ECO:0000313" key="5">
    <source>
        <dbReference type="EMBL" id="CAI9572268.1"/>
    </source>
</evidence>
<dbReference type="InterPro" id="IPR027799">
    <property type="entry name" value="Rtf2_RING-finger"/>
</dbReference>
<dbReference type="Pfam" id="PF04641">
    <property type="entry name" value="Rtf2"/>
    <property type="match status" value="1"/>
</dbReference>
<dbReference type="InterPro" id="IPR006735">
    <property type="entry name" value="Rtf2"/>
</dbReference>
<dbReference type="PANTHER" id="PTHR12775">
    <property type="entry name" value="PROTEIN C20ORF43 HOMOLOG"/>
    <property type="match status" value="1"/>
</dbReference>
<name>A0ABN9DLI6_9NEOB</name>
<accession>A0ABN9DLI6</accession>
<reference evidence="5" key="1">
    <citation type="submission" date="2023-05" db="EMBL/GenBank/DDBJ databases">
        <authorList>
            <person name="Stuckert A."/>
        </authorList>
    </citation>
    <scope>NUCLEOTIDE SEQUENCE</scope>
</reference>
<comment type="similarity">
    <text evidence="1">Belongs to the rtf2 family.</text>
</comment>
<protein>
    <recommendedName>
        <fullName evidence="2">Replication termination factor 2</fullName>
    </recommendedName>
    <alternativeName>
        <fullName evidence="3">Replication termination factor 2 domain-containing protein 1</fullName>
    </alternativeName>
</protein>
<proteinExistence type="inferred from homology"/>
<feature type="region of interest" description="Disordered" evidence="4">
    <location>
        <begin position="92"/>
        <end position="199"/>
    </location>
</feature>
<evidence type="ECO:0000256" key="3">
    <source>
        <dbReference type="ARBA" id="ARBA00030367"/>
    </source>
</evidence>
<evidence type="ECO:0000256" key="2">
    <source>
        <dbReference type="ARBA" id="ARBA00015157"/>
    </source>
</evidence>
<dbReference type="PANTHER" id="PTHR12775:SF0">
    <property type="entry name" value="REPLICATION TERMINATION FACTOR 2"/>
    <property type="match status" value="1"/>
</dbReference>
<gene>
    <name evidence="5" type="ORF">SPARVUS_LOCUS7408899</name>
</gene>
<evidence type="ECO:0000256" key="4">
    <source>
        <dbReference type="SAM" id="MobiDB-lite"/>
    </source>
</evidence>
<dbReference type="EMBL" id="CATNWA010014480">
    <property type="protein sequence ID" value="CAI9572268.1"/>
    <property type="molecule type" value="Genomic_DNA"/>
</dbReference>
<dbReference type="Proteomes" id="UP001162483">
    <property type="component" value="Unassembled WGS sequence"/>
</dbReference>
<sequence length="199" mass="22036">MDRGQRQHQRGQIRRAAHTQFICPIVGLEMNGKHRFCVLRQCGCVFSERALKEIKTDVCHKCGAGFQAEDIIPLNGEKDEVEELRKKMEDRRLKAKMEKKSKKSKAAESAVSNGETTEGAPGPSKTIDGNKTIPKDQASSVSTAESRTTGTGATSSGTATKRPNHDKSEAYKSIFTSHSSAKRTKEQSSNWITHTAYYF</sequence>
<comment type="caution">
    <text evidence="5">The sequence shown here is derived from an EMBL/GenBank/DDBJ whole genome shotgun (WGS) entry which is preliminary data.</text>
</comment>
<evidence type="ECO:0000313" key="6">
    <source>
        <dbReference type="Proteomes" id="UP001162483"/>
    </source>
</evidence>